<dbReference type="RefSeq" id="WP_022776584.1">
    <property type="nucleotide sequence ID" value="NC_022576.1"/>
</dbReference>
<keyword evidence="3" id="KW-1185">Reference proteome</keyword>
<gene>
    <name evidence="2" type="ORF">Cenrod_2598</name>
</gene>
<dbReference type="InterPro" id="IPR051396">
    <property type="entry name" value="Bact_Antivir_Def_Nuclease"/>
</dbReference>
<dbReference type="PATRIC" id="fig|946483.4.peg.2625"/>
<dbReference type="InterPro" id="IPR003959">
    <property type="entry name" value="ATPase_AAA_core"/>
</dbReference>
<name>U5NEQ9_9BURK</name>
<reference evidence="2 3" key="1">
    <citation type="journal article" date="2013" name="Genome Biol.">
        <title>Genomic analysis reveals key aspects of prokaryotic symbiosis in the phototrophic consortium "Chlorochromatium aggregatum".</title>
        <authorList>
            <person name="Liu Z."/>
            <person name="Muller J."/>
            <person name="Li T."/>
            <person name="Alvey R.M."/>
            <person name="Vogl K."/>
            <person name="Frigaard N.U."/>
            <person name="Rockwell N.C."/>
            <person name="Boyd E.S."/>
            <person name="Tomsho L.P."/>
            <person name="Schuster S.C."/>
            <person name="Henke P."/>
            <person name="Rohde M."/>
            <person name="Overmann J."/>
            <person name="Bryant D.A."/>
        </authorList>
    </citation>
    <scope>NUCLEOTIDE SEQUENCE [LARGE SCALE GENOMIC DNA]</scope>
    <source>
        <strain evidence="2">CR</strain>
    </source>
</reference>
<dbReference type="GO" id="GO:0016887">
    <property type="term" value="F:ATP hydrolysis activity"/>
    <property type="evidence" value="ECO:0007669"/>
    <property type="project" value="InterPro"/>
</dbReference>
<accession>U5NEQ9</accession>
<feature type="domain" description="AAA+ ATPase" evidence="1">
    <location>
        <begin position="22"/>
        <end position="372"/>
    </location>
</feature>
<dbReference type="SMART" id="SM00382">
    <property type="entry name" value="AAA"/>
    <property type="match status" value="1"/>
</dbReference>
<evidence type="ECO:0000313" key="2">
    <source>
        <dbReference type="EMBL" id="AGX88649.1"/>
    </source>
</evidence>
<dbReference type="Proteomes" id="UP000017184">
    <property type="component" value="Chromosome"/>
</dbReference>
<dbReference type="Pfam" id="PF13304">
    <property type="entry name" value="AAA_21"/>
    <property type="match status" value="1"/>
</dbReference>
<dbReference type="STRING" id="946483.Cenrod_2598"/>
<dbReference type="PANTHER" id="PTHR43581">
    <property type="entry name" value="ATP/GTP PHOSPHATASE"/>
    <property type="match status" value="1"/>
</dbReference>
<dbReference type="KEGG" id="cbx:Cenrod_2598"/>
<dbReference type="EMBL" id="CP004885">
    <property type="protein sequence ID" value="AGX88649.1"/>
    <property type="molecule type" value="Genomic_DNA"/>
</dbReference>
<dbReference type="HOGENOM" id="CLU_033429_1_1_4"/>
<dbReference type="GO" id="GO:0006302">
    <property type="term" value="P:double-strand break repair"/>
    <property type="evidence" value="ECO:0007669"/>
    <property type="project" value="InterPro"/>
</dbReference>
<sequence length="453" mass="52177">MKIKELYLQNFRSFSVAHIKFDPFLTVIVGENGIGKTSILDAIAIAFGRLLTKLPKIKGVSFKDTDLRMLENEKRSPFVHYWIHVNGFSGEYIQWSNGKKRDSSDKTIKEIISSILDLERFNAGYKQIDKFADSLIDKHNGNEGYSMPVIAYYGTNRAILDEVQRRRNFRKEYSRFESLVSALNPNAGFKEVFEWFNAMEDMERRKQMEYKNFGYTLPELNAVRKAIESMLPGFSRPRTEIRPLRFVIDRTLDDGSKLTLRIGQLSDGYRVMLGLVMDLARRLAQANPPYEYDTGVGRDSTDPLDSPAIVLIDEVDLHLHPKWQQRVLGDLRRTFRNTQFIVTTHSPQVLTTIPSECIRILKDNQIYSAPPGTEGAEPERMLKQVLGVHEVRPPANPATQELKEYLALVDKDQWNSPHALELREKLNARYQGNEPALLEADLRIENRKWELGI</sequence>
<dbReference type="eggNOG" id="COG3950">
    <property type="taxonomic scope" value="Bacteria"/>
</dbReference>
<dbReference type="Gene3D" id="3.40.50.300">
    <property type="entry name" value="P-loop containing nucleotide triphosphate hydrolases"/>
    <property type="match status" value="1"/>
</dbReference>
<dbReference type="PANTHER" id="PTHR43581:SF2">
    <property type="entry name" value="EXCINUCLEASE ATPASE SUBUNIT"/>
    <property type="match status" value="1"/>
</dbReference>
<dbReference type="SUPFAM" id="SSF52540">
    <property type="entry name" value="P-loop containing nucleoside triphosphate hydrolases"/>
    <property type="match status" value="1"/>
</dbReference>
<dbReference type="InterPro" id="IPR027417">
    <property type="entry name" value="P-loop_NTPase"/>
</dbReference>
<protein>
    <submittedName>
        <fullName evidence="2">ATPase-like protein</fullName>
    </submittedName>
</protein>
<dbReference type="InterPro" id="IPR003593">
    <property type="entry name" value="AAA+_ATPase"/>
</dbReference>
<dbReference type="OrthoDB" id="5468457at2"/>
<dbReference type="AlphaFoldDB" id="U5NEQ9"/>
<organism evidence="2 3">
    <name type="scientific">Candidatus Symbiobacter mobilis CR</name>
    <dbReference type="NCBI Taxonomy" id="946483"/>
    <lineage>
        <taxon>Bacteria</taxon>
        <taxon>Pseudomonadati</taxon>
        <taxon>Pseudomonadota</taxon>
        <taxon>Betaproteobacteria</taxon>
        <taxon>Burkholderiales</taxon>
        <taxon>Comamonadaceae</taxon>
    </lineage>
</organism>
<evidence type="ECO:0000259" key="1">
    <source>
        <dbReference type="SMART" id="SM00382"/>
    </source>
</evidence>
<proteinExistence type="predicted"/>
<evidence type="ECO:0000313" key="3">
    <source>
        <dbReference type="Proteomes" id="UP000017184"/>
    </source>
</evidence>